<protein>
    <submittedName>
        <fullName evidence="3">NADH dehydrogenase [ubiquinone] 1 beta subcomplex subunit 6</fullName>
    </submittedName>
</protein>
<dbReference type="PANTHER" id="PTHR21106:SF2">
    <property type="entry name" value="NADH DEHYDROGENASE [UBIQUINONE] 1 BETA SUBCOMPLEX SUBUNIT 6"/>
    <property type="match status" value="1"/>
</dbReference>
<dbReference type="STRING" id="1147741.A0A0R3RUP1"/>
<dbReference type="InterPro" id="IPR019174">
    <property type="entry name" value="NADH_DH_b-subcmplx_su6"/>
</dbReference>
<reference evidence="3" key="1">
    <citation type="submission" date="2017-02" db="UniProtKB">
        <authorList>
            <consortium name="WormBaseParasite"/>
        </authorList>
    </citation>
    <scope>IDENTIFICATION</scope>
</reference>
<dbReference type="PANTHER" id="PTHR21106">
    <property type="entry name" value="NADH DEHYDROGENASE [UBIQUINONE] 1 BETA SUBCOMPLEX SUBUNIT 6"/>
    <property type="match status" value="1"/>
</dbReference>
<dbReference type="Pfam" id="PF09782">
    <property type="entry name" value="NDUF_B6"/>
    <property type="match status" value="1"/>
</dbReference>
<dbReference type="Proteomes" id="UP000050640">
    <property type="component" value="Unplaced"/>
</dbReference>
<dbReference type="GO" id="GO:0006120">
    <property type="term" value="P:mitochondrial electron transport, NADH to ubiquinone"/>
    <property type="evidence" value="ECO:0007669"/>
    <property type="project" value="InterPro"/>
</dbReference>
<feature type="compositionally biased region" description="Basic and acidic residues" evidence="1">
    <location>
        <begin position="1"/>
        <end position="17"/>
    </location>
</feature>
<evidence type="ECO:0000313" key="2">
    <source>
        <dbReference type="Proteomes" id="UP000050640"/>
    </source>
</evidence>
<dbReference type="WBParaSite" id="EEL_0000575301-mRNA-1">
    <property type="protein sequence ID" value="EEL_0000575301-mRNA-1"/>
    <property type="gene ID" value="EEL_0000575301"/>
</dbReference>
<dbReference type="GO" id="GO:0005739">
    <property type="term" value="C:mitochondrion"/>
    <property type="evidence" value="ECO:0007669"/>
    <property type="project" value="GOC"/>
</dbReference>
<sequence length="243" mass="28998">MNQPEDPKLMRSLRSDQFDYEMGNQHHKPTAGNKDDIEPYTRQKGDSPYTRSGLPPPSIIQKSDKVPHLKHEPMSLELHMADERARAAGLTPAEREWRKKWVLDQHLHPDEPIHVDAVHRQLNPIRILYRTPLDKLYKHFLKPTFGIFYGSMIRAVVPKFFMAWLLIEASYYYWKYEARGWETRRGNEQSYPRERFWDDQELREKHPDLFKTGRPIQPEHKFEPRSFTQRTAFLDLGPPARPW</sequence>
<keyword evidence="2" id="KW-1185">Reference proteome</keyword>
<proteinExistence type="predicted"/>
<feature type="compositionally biased region" description="Basic and acidic residues" evidence="1">
    <location>
        <begin position="33"/>
        <end position="45"/>
    </location>
</feature>
<feature type="region of interest" description="Disordered" evidence="1">
    <location>
        <begin position="1"/>
        <end position="66"/>
    </location>
</feature>
<evidence type="ECO:0000256" key="1">
    <source>
        <dbReference type="SAM" id="MobiDB-lite"/>
    </source>
</evidence>
<dbReference type="AlphaFoldDB" id="A0A0R3RUP1"/>
<organism evidence="2 3">
    <name type="scientific">Elaeophora elaphi</name>
    <dbReference type="NCBI Taxonomy" id="1147741"/>
    <lineage>
        <taxon>Eukaryota</taxon>
        <taxon>Metazoa</taxon>
        <taxon>Ecdysozoa</taxon>
        <taxon>Nematoda</taxon>
        <taxon>Chromadorea</taxon>
        <taxon>Rhabditida</taxon>
        <taxon>Spirurina</taxon>
        <taxon>Spiruromorpha</taxon>
        <taxon>Filarioidea</taxon>
        <taxon>Onchocercidae</taxon>
        <taxon>Elaeophora</taxon>
    </lineage>
</organism>
<accession>A0A0R3RUP1</accession>
<name>A0A0R3RUP1_9BILA</name>
<evidence type="ECO:0000313" key="3">
    <source>
        <dbReference type="WBParaSite" id="EEL_0000575301-mRNA-1"/>
    </source>
</evidence>